<keyword evidence="3" id="KW-1185">Reference proteome</keyword>
<gene>
    <name evidence="2" type="ORF">MKQ68_25235</name>
</gene>
<sequence>MKISTCLLIIIICCIQPARAQQAPVEIRIDPDQPMGSAVSKLFRSVQYIPLETNKDNLFGQVDKLYVLDSVFIVVDYATNAVYVFQKDGRFRTKVLLPPKTDAFWGVRYLNVDYGRQAFSFKSPSDEIKTYDINGRLLATEKDVNAVAHFQTLDGVRVYLECNYNYKRPKTDTLDHELKWRSDETLLKAAWPYQPFNKVINNDDRLGNFEGVFFSSGDAVHLLRPYDPLVYKISSDTVMAAFRFVFPLALTLPADFMTSPAYFGKRINYVRFTAPKAIYGTACFYQVKNWVFFKLLSGGGLEHSSFLYNLANGGFYSVSHLAPDASNYWLPIGMVNAFATGNFITHSFLAADHQAVYAAISSREMFTGREAAKQKNATYNAVLDEYFAHSDKKSNPVIIQMIPR</sequence>
<evidence type="ECO:0000313" key="2">
    <source>
        <dbReference type="EMBL" id="UYQ93390.1"/>
    </source>
</evidence>
<feature type="signal peptide" evidence="1">
    <location>
        <begin position="1"/>
        <end position="20"/>
    </location>
</feature>
<name>A0ABY6J178_9BACT</name>
<evidence type="ECO:0000313" key="3">
    <source>
        <dbReference type="Proteomes" id="UP001162741"/>
    </source>
</evidence>
<dbReference type="RefSeq" id="WP_264281479.1">
    <property type="nucleotide sequence ID" value="NZ_CP107006.1"/>
</dbReference>
<accession>A0ABY6J178</accession>
<proteinExistence type="predicted"/>
<reference evidence="2" key="1">
    <citation type="submission" date="2022-10" db="EMBL/GenBank/DDBJ databases">
        <title>Chitinophaga sp. nov., isolated from soil.</title>
        <authorList>
            <person name="Jeon C.O."/>
        </authorList>
    </citation>
    <scope>NUCLEOTIDE SEQUENCE</scope>
    <source>
        <strain evidence="2">R8</strain>
    </source>
</reference>
<dbReference type="EMBL" id="CP107006">
    <property type="protein sequence ID" value="UYQ93390.1"/>
    <property type="molecule type" value="Genomic_DNA"/>
</dbReference>
<organism evidence="2 3">
    <name type="scientific">Chitinophaga horti</name>
    <dbReference type="NCBI Taxonomy" id="2920382"/>
    <lineage>
        <taxon>Bacteria</taxon>
        <taxon>Pseudomonadati</taxon>
        <taxon>Bacteroidota</taxon>
        <taxon>Chitinophagia</taxon>
        <taxon>Chitinophagales</taxon>
        <taxon>Chitinophagaceae</taxon>
        <taxon>Chitinophaga</taxon>
    </lineage>
</organism>
<evidence type="ECO:0000256" key="1">
    <source>
        <dbReference type="SAM" id="SignalP"/>
    </source>
</evidence>
<feature type="chain" id="PRO_5046840600" evidence="1">
    <location>
        <begin position="21"/>
        <end position="404"/>
    </location>
</feature>
<keyword evidence="1" id="KW-0732">Signal</keyword>
<dbReference type="Proteomes" id="UP001162741">
    <property type="component" value="Chromosome"/>
</dbReference>
<protein>
    <submittedName>
        <fullName evidence="2">6-bladed beta-propeller</fullName>
    </submittedName>
</protein>
<dbReference type="Pfam" id="PF17170">
    <property type="entry name" value="DUF5128"/>
    <property type="match status" value="1"/>
</dbReference>